<feature type="domain" description="N-acetyltransferase" evidence="3">
    <location>
        <begin position="3"/>
        <end position="162"/>
    </location>
</feature>
<protein>
    <submittedName>
        <fullName evidence="4">Acetyltransferase</fullName>
    </submittedName>
</protein>
<proteinExistence type="predicted"/>
<evidence type="ECO:0000313" key="4">
    <source>
        <dbReference type="EMBL" id="KMY48457.1"/>
    </source>
</evidence>
<keyword evidence="2" id="KW-0012">Acyltransferase</keyword>
<organism evidence="4 5">
    <name type="scientific">Peribacillus loiseleuriae</name>
    <dbReference type="NCBI Taxonomy" id="1679170"/>
    <lineage>
        <taxon>Bacteria</taxon>
        <taxon>Bacillati</taxon>
        <taxon>Bacillota</taxon>
        <taxon>Bacilli</taxon>
        <taxon>Bacillales</taxon>
        <taxon>Bacillaceae</taxon>
        <taxon>Peribacillus</taxon>
    </lineage>
</organism>
<dbReference type="Gene3D" id="3.40.630.30">
    <property type="match status" value="1"/>
</dbReference>
<evidence type="ECO:0000256" key="2">
    <source>
        <dbReference type="ARBA" id="ARBA00023315"/>
    </source>
</evidence>
<dbReference type="GO" id="GO:0016747">
    <property type="term" value="F:acyltransferase activity, transferring groups other than amino-acyl groups"/>
    <property type="evidence" value="ECO:0007669"/>
    <property type="project" value="InterPro"/>
</dbReference>
<evidence type="ECO:0000259" key="3">
    <source>
        <dbReference type="PROSITE" id="PS51186"/>
    </source>
</evidence>
<dbReference type="SUPFAM" id="SSF55729">
    <property type="entry name" value="Acyl-CoA N-acyltransferases (Nat)"/>
    <property type="match status" value="1"/>
</dbReference>
<evidence type="ECO:0000256" key="1">
    <source>
        <dbReference type="ARBA" id="ARBA00022679"/>
    </source>
</evidence>
<dbReference type="PROSITE" id="PS51186">
    <property type="entry name" value="GNAT"/>
    <property type="match status" value="1"/>
</dbReference>
<sequence>MSQIFREVRVEEADQFLRLTLDAYASIRELDIHFSAATATKEEVVKHLTENTAYVLEENGTFLSTISLRFPWGLNPGPLALPHLGWFATNPDYKRQGIGKKTLALLEEEVLKQQLKLPAVTLGTADKHPWLKEMYEKNGFVEIGQKDLGKGHLTIYFRKILQPDLYQAWAEKHDETITK</sequence>
<dbReference type="STRING" id="1679170.AC625_02120"/>
<name>A0A0K9GQC2_9BACI</name>
<dbReference type="PATRIC" id="fig|1679170.3.peg.414"/>
<dbReference type="RefSeq" id="WP_049679781.1">
    <property type="nucleotide sequence ID" value="NZ_LFZW01000001.1"/>
</dbReference>
<gene>
    <name evidence="4" type="ORF">AC625_02120</name>
</gene>
<dbReference type="OrthoDB" id="8116329at2"/>
<dbReference type="CDD" id="cd04301">
    <property type="entry name" value="NAT_SF"/>
    <property type="match status" value="1"/>
</dbReference>
<dbReference type="PANTHER" id="PTHR43800">
    <property type="entry name" value="PEPTIDYL-LYSINE N-ACETYLTRANSFERASE YJAB"/>
    <property type="match status" value="1"/>
</dbReference>
<dbReference type="PANTHER" id="PTHR43800:SF1">
    <property type="entry name" value="PEPTIDYL-LYSINE N-ACETYLTRANSFERASE YJAB"/>
    <property type="match status" value="1"/>
</dbReference>
<dbReference type="Proteomes" id="UP000037146">
    <property type="component" value="Unassembled WGS sequence"/>
</dbReference>
<keyword evidence="1 4" id="KW-0808">Transferase</keyword>
<evidence type="ECO:0000313" key="5">
    <source>
        <dbReference type="Proteomes" id="UP000037146"/>
    </source>
</evidence>
<keyword evidence="5" id="KW-1185">Reference proteome</keyword>
<accession>A0A0K9GQC2</accession>
<dbReference type="EMBL" id="LFZW01000001">
    <property type="protein sequence ID" value="KMY48457.1"/>
    <property type="molecule type" value="Genomic_DNA"/>
</dbReference>
<dbReference type="AlphaFoldDB" id="A0A0K9GQC2"/>
<reference evidence="5" key="1">
    <citation type="submission" date="2015-07" db="EMBL/GenBank/DDBJ databases">
        <title>Genome sequencing project for genomic taxonomy and phylogenomics of Bacillus-like bacteria.</title>
        <authorList>
            <person name="Liu B."/>
            <person name="Wang J."/>
            <person name="Zhu Y."/>
            <person name="Liu G."/>
            <person name="Chen Q."/>
            <person name="Chen Z."/>
            <person name="Lan J."/>
            <person name="Che J."/>
            <person name="Ge C."/>
            <person name="Shi H."/>
            <person name="Pan Z."/>
            <person name="Liu X."/>
        </authorList>
    </citation>
    <scope>NUCLEOTIDE SEQUENCE [LARGE SCALE GENOMIC DNA]</scope>
    <source>
        <strain evidence="5">FJAT-27997</strain>
    </source>
</reference>
<comment type="caution">
    <text evidence="4">The sequence shown here is derived from an EMBL/GenBank/DDBJ whole genome shotgun (WGS) entry which is preliminary data.</text>
</comment>
<dbReference type="Pfam" id="PF00583">
    <property type="entry name" value="Acetyltransf_1"/>
    <property type="match status" value="1"/>
</dbReference>
<dbReference type="InterPro" id="IPR016181">
    <property type="entry name" value="Acyl_CoA_acyltransferase"/>
</dbReference>
<dbReference type="InterPro" id="IPR000182">
    <property type="entry name" value="GNAT_dom"/>
</dbReference>